<name>A0A4R9AVR9_9MICO</name>
<dbReference type="InterPro" id="IPR009057">
    <property type="entry name" value="Homeodomain-like_sf"/>
</dbReference>
<proteinExistence type="predicted"/>
<evidence type="ECO:0000256" key="1">
    <source>
        <dbReference type="SAM" id="MobiDB-lite"/>
    </source>
</evidence>
<dbReference type="PANTHER" id="PTHR10948">
    <property type="entry name" value="TRANSPOSASE"/>
    <property type="match status" value="1"/>
</dbReference>
<dbReference type="InterPro" id="IPR051917">
    <property type="entry name" value="Transposase-Integrase"/>
</dbReference>
<accession>A0A4R9AVR9</accession>
<evidence type="ECO:0000313" key="3">
    <source>
        <dbReference type="EMBL" id="TFD70246.1"/>
    </source>
</evidence>
<evidence type="ECO:0000313" key="4">
    <source>
        <dbReference type="Proteomes" id="UP000297983"/>
    </source>
</evidence>
<gene>
    <name evidence="3" type="ORF">E3T50_10265</name>
</gene>
<dbReference type="EMBL" id="SOHL01000016">
    <property type="protein sequence ID" value="TFD70246.1"/>
    <property type="molecule type" value="Genomic_DNA"/>
</dbReference>
<dbReference type="Proteomes" id="UP000297983">
    <property type="component" value="Unassembled WGS sequence"/>
</dbReference>
<dbReference type="AlphaFoldDB" id="A0A4R9AVR9"/>
<organism evidence="3 4">
    <name type="scientific">Cryobacterium gelidum</name>
    <dbReference type="NCBI Taxonomy" id="1259164"/>
    <lineage>
        <taxon>Bacteria</taxon>
        <taxon>Bacillati</taxon>
        <taxon>Actinomycetota</taxon>
        <taxon>Actinomycetes</taxon>
        <taxon>Micrococcales</taxon>
        <taxon>Microbacteriaceae</taxon>
        <taxon>Cryobacterium</taxon>
    </lineage>
</organism>
<sequence length="296" mass="33512">MTMSNLSNESSTDEKNLSKDKASCLALRERLGDVTAASAALGINRGSGYRRARSVGIRRPKPHPGREMFREQRATHSPRREAAALAGVDISTAVDWDKGIRKSSYRRFYPDGCVIEYTRIVNRTPTAQAIELAALQKQINVRYLSLVQRETIRELYVAGGSLRTIAALMSRSPSTISRKMAQNRQPEHGEYQPYSAHRLAAGRRPRPKDSKLHTKVQLREYVAKKLGVRWSPEQINRVLIKEYPTTDTMRASPEIIYQALYSPARSGLHRPRHEVTHRPSTTQTTKKQRGTPITIR</sequence>
<feature type="region of interest" description="Disordered" evidence="1">
    <location>
        <begin position="266"/>
        <end position="296"/>
    </location>
</feature>
<reference evidence="3 4" key="1">
    <citation type="submission" date="2019-03" db="EMBL/GenBank/DDBJ databases">
        <title>Genomics of glacier-inhabiting Cryobacterium strains.</title>
        <authorList>
            <person name="Liu Q."/>
            <person name="Xin Y.-H."/>
        </authorList>
    </citation>
    <scope>NUCLEOTIDE SEQUENCE [LARGE SCALE GENOMIC DNA]</scope>
    <source>
        <strain evidence="3 4">Hz16</strain>
    </source>
</reference>
<keyword evidence="4" id="KW-1185">Reference proteome</keyword>
<dbReference type="PANTHER" id="PTHR10948:SF23">
    <property type="entry name" value="TRANSPOSASE INSI FOR INSERTION SEQUENCE ELEMENT IS30A-RELATED"/>
    <property type="match status" value="1"/>
</dbReference>
<dbReference type="GO" id="GO:0004803">
    <property type="term" value="F:transposase activity"/>
    <property type="evidence" value="ECO:0007669"/>
    <property type="project" value="TreeGrafter"/>
</dbReference>
<dbReference type="Pfam" id="PF13936">
    <property type="entry name" value="HTH_38"/>
    <property type="match status" value="1"/>
</dbReference>
<protein>
    <submittedName>
        <fullName evidence="3">IS30 family transposase</fullName>
    </submittedName>
</protein>
<dbReference type="GO" id="GO:0032196">
    <property type="term" value="P:transposition"/>
    <property type="evidence" value="ECO:0007669"/>
    <property type="project" value="TreeGrafter"/>
</dbReference>
<evidence type="ECO:0000259" key="2">
    <source>
        <dbReference type="Pfam" id="PF13936"/>
    </source>
</evidence>
<dbReference type="InterPro" id="IPR025246">
    <property type="entry name" value="IS30-like_HTH"/>
</dbReference>
<comment type="caution">
    <text evidence="3">The sequence shown here is derived from an EMBL/GenBank/DDBJ whole genome shotgun (WGS) entry which is preliminary data.</text>
</comment>
<feature type="domain" description="Transposase IS30-like HTH" evidence="2">
    <location>
        <begin position="142"/>
        <end position="183"/>
    </location>
</feature>
<feature type="region of interest" description="Disordered" evidence="1">
    <location>
        <begin position="183"/>
        <end position="212"/>
    </location>
</feature>
<dbReference type="SUPFAM" id="SSF46689">
    <property type="entry name" value="Homeodomain-like"/>
    <property type="match status" value="1"/>
</dbReference>
<dbReference type="GO" id="GO:0005829">
    <property type="term" value="C:cytosol"/>
    <property type="evidence" value="ECO:0007669"/>
    <property type="project" value="TreeGrafter"/>
</dbReference>